<dbReference type="InterPro" id="IPR001360">
    <property type="entry name" value="Glyco_hydro_1"/>
</dbReference>
<reference evidence="5" key="1">
    <citation type="submission" date="2024-05" db="EMBL/GenBank/DDBJ databases">
        <title>The Natural Products Discovery Center: Release of the First 8490 Sequenced Strains for Exploring Actinobacteria Biosynthetic Diversity.</title>
        <authorList>
            <person name="Kalkreuter E."/>
            <person name="Kautsar S.A."/>
            <person name="Yang D."/>
            <person name="Bader C.D."/>
            <person name="Teijaro C.N."/>
            <person name="Fluegel L."/>
            <person name="Davis C.M."/>
            <person name="Simpson J.R."/>
            <person name="Lauterbach L."/>
            <person name="Steele A.D."/>
            <person name="Gui C."/>
            <person name="Meng S."/>
            <person name="Li G."/>
            <person name="Viehrig K."/>
            <person name="Ye F."/>
            <person name="Su P."/>
            <person name="Kiefer A.F."/>
            <person name="Nichols A."/>
            <person name="Cepeda A.J."/>
            <person name="Yan W."/>
            <person name="Fan B."/>
            <person name="Jiang Y."/>
            <person name="Adhikari A."/>
            <person name="Zheng C.-J."/>
            <person name="Schuster L."/>
            <person name="Cowan T.M."/>
            <person name="Smanski M.J."/>
            <person name="Chevrette M.G."/>
            <person name="de Carvalho L.P.S."/>
            <person name="Shen B."/>
        </authorList>
    </citation>
    <scope>NUCLEOTIDE SEQUENCE</scope>
    <source>
        <strain evidence="5">NPDC080035</strain>
    </source>
</reference>
<sequence>MTTAPRQFPDGFLWGASTAAHQIEGSNINTDWWVREHTPGSGVAEPSGDAADSFHRYPEDIALLAAAGLNAYRFSIEWARIEPEEGLVSRAMLQHYRRMIQTTIDAGLEPVVTIHHFTSPRWFAESGGWHGRDAVDRFARYVETVLPILRDVRRIVTINEPNILSMMHGKHEGDLAAIGLPAPDDAVSEALVAAHRRSREILTQLPGAATGWAIAGQAYHAEPGCEAEMLAFRHPREDLFLEAARGDDFVGVQAYLRTFIGKDGAVPVREGVETTLTGWEYFPPALGIAARHAWDLTGGAPVLVTENGIATADDARRIDYTHDALLGLHDAMADGVDVQGYLHWSALDNYEWGSYKPTFGLIGWDAETFERTPKPSAAWLGGIARSGLLTHPDPAHIPYTDPQ</sequence>
<dbReference type="GO" id="GO:0005829">
    <property type="term" value="C:cytosol"/>
    <property type="evidence" value="ECO:0007669"/>
    <property type="project" value="TreeGrafter"/>
</dbReference>
<dbReference type="Pfam" id="PF00232">
    <property type="entry name" value="Glyco_hydro_1"/>
    <property type="match status" value="2"/>
</dbReference>
<accession>A0AAU7G7L1</accession>
<dbReference type="AlphaFoldDB" id="A0AAU7G7L1"/>
<evidence type="ECO:0000256" key="2">
    <source>
        <dbReference type="ARBA" id="ARBA00022801"/>
    </source>
</evidence>
<proteinExistence type="inferred from homology"/>
<keyword evidence="2" id="KW-0378">Hydrolase</keyword>
<organism evidence="5">
    <name type="scientific">Leifsonia sp. NPDC080035</name>
    <dbReference type="NCBI Taxonomy" id="3143936"/>
    <lineage>
        <taxon>Bacteria</taxon>
        <taxon>Bacillati</taxon>
        <taxon>Actinomycetota</taxon>
        <taxon>Actinomycetes</taxon>
        <taxon>Micrococcales</taxon>
        <taxon>Microbacteriaceae</taxon>
        <taxon>Leifsonia</taxon>
    </lineage>
</organism>
<dbReference type="RefSeq" id="WP_348786469.1">
    <property type="nucleotide sequence ID" value="NZ_CP157390.1"/>
</dbReference>
<dbReference type="InterPro" id="IPR017853">
    <property type="entry name" value="GH"/>
</dbReference>
<protein>
    <submittedName>
        <fullName evidence="5">Family 1 glycosylhydrolase</fullName>
    </submittedName>
</protein>
<dbReference type="GO" id="GO:0008422">
    <property type="term" value="F:beta-glucosidase activity"/>
    <property type="evidence" value="ECO:0007669"/>
    <property type="project" value="TreeGrafter"/>
</dbReference>
<dbReference type="PANTHER" id="PTHR10353:SF36">
    <property type="entry name" value="LP05116P"/>
    <property type="match status" value="1"/>
</dbReference>
<dbReference type="GO" id="GO:0016052">
    <property type="term" value="P:carbohydrate catabolic process"/>
    <property type="evidence" value="ECO:0007669"/>
    <property type="project" value="TreeGrafter"/>
</dbReference>
<keyword evidence="3" id="KW-0326">Glycosidase</keyword>
<evidence type="ECO:0000256" key="3">
    <source>
        <dbReference type="ARBA" id="ARBA00023295"/>
    </source>
</evidence>
<dbReference type="SUPFAM" id="SSF51445">
    <property type="entry name" value="(Trans)glycosidases"/>
    <property type="match status" value="1"/>
</dbReference>
<comment type="similarity">
    <text evidence="1 4">Belongs to the glycosyl hydrolase 1 family.</text>
</comment>
<dbReference type="PROSITE" id="PS00653">
    <property type="entry name" value="GLYCOSYL_HYDROL_F1_2"/>
    <property type="match status" value="1"/>
</dbReference>
<dbReference type="Gene3D" id="3.20.20.80">
    <property type="entry name" value="Glycosidases"/>
    <property type="match status" value="2"/>
</dbReference>
<dbReference type="InterPro" id="IPR033132">
    <property type="entry name" value="GH_1_N_CS"/>
</dbReference>
<name>A0AAU7G7L1_9MICO</name>
<gene>
    <name evidence="5" type="ORF">AAME72_10295</name>
</gene>
<dbReference type="EMBL" id="CP157390">
    <property type="protein sequence ID" value="XBM46484.1"/>
    <property type="molecule type" value="Genomic_DNA"/>
</dbReference>
<evidence type="ECO:0000256" key="4">
    <source>
        <dbReference type="RuleBase" id="RU003690"/>
    </source>
</evidence>
<dbReference type="PRINTS" id="PR00131">
    <property type="entry name" value="GLHYDRLASE1"/>
</dbReference>
<evidence type="ECO:0000256" key="1">
    <source>
        <dbReference type="ARBA" id="ARBA00010838"/>
    </source>
</evidence>
<dbReference type="PANTHER" id="PTHR10353">
    <property type="entry name" value="GLYCOSYL HYDROLASE"/>
    <property type="match status" value="1"/>
</dbReference>
<evidence type="ECO:0000313" key="5">
    <source>
        <dbReference type="EMBL" id="XBM46484.1"/>
    </source>
</evidence>